<keyword evidence="1" id="KW-0539">Nucleus</keyword>
<dbReference type="GO" id="GO:0000981">
    <property type="term" value="F:DNA-binding transcription factor activity, RNA polymerase II-specific"/>
    <property type="evidence" value="ECO:0007669"/>
    <property type="project" value="InterPro"/>
</dbReference>
<dbReference type="EMBL" id="MU005569">
    <property type="protein sequence ID" value="KAF2691475.1"/>
    <property type="molecule type" value="Genomic_DNA"/>
</dbReference>
<gene>
    <name evidence="2" type="ORF">K458DRAFT_381330</name>
</gene>
<dbReference type="OrthoDB" id="3795311at2759"/>
<evidence type="ECO:0000313" key="3">
    <source>
        <dbReference type="Proteomes" id="UP000799291"/>
    </source>
</evidence>
<protein>
    <recommendedName>
        <fullName evidence="4">Zn(2)-C6 fungal-type domain-containing protein</fullName>
    </recommendedName>
</protein>
<sequence length="391" mass="45089">MKDAIIRIHPPVMTACWRCVLRSERCDIERLPCTNCRTAYENGSEERLRCESQTRLTEDVEAAFNTATQIGQSNWILREDQDAFKLTIDYSELAPPLLEAHAVRDVLDFRRIESELNEARLCFLAQFITISSRWGGLYERMTENTLTHAARYQALLYSTEPESPLTEKEQWVILNALRCLLNTRNVEEITGYLGTRDNLAAISSETEPILSATLVRHLRGNWSAHPTIYVTESSGNEPHFFESSETFASLLTSTLSGTQSLLLRGRPKDWPTVFYVLYVLTLVHSDLFNCRGYTTAFDEVRRVIKESLKSLSVIFLSCCSESGLQPFSSRFDKTRYALMLGVDTAHMSVQHYDRHRTLWVKEDRPDEIDDEANEDQFMRILYEYSFGFMCF</sequence>
<evidence type="ECO:0008006" key="4">
    <source>
        <dbReference type="Google" id="ProtNLM"/>
    </source>
</evidence>
<dbReference type="Proteomes" id="UP000799291">
    <property type="component" value="Unassembled WGS sequence"/>
</dbReference>
<reference evidence="2" key="1">
    <citation type="journal article" date="2020" name="Stud. Mycol.">
        <title>101 Dothideomycetes genomes: a test case for predicting lifestyles and emergence of pathogens.</title>
        <authorList>
            <person name="Haridas S."/>
            <person name="Albert R."/>
            <person name="Binder M."/>
            <person name="Bloem J."/>
            <person name="Labutti K."/>
            <person name="Salamov A."/>
            <person name="Andreopoulos B."/>
            <person name="Baker S."/>
            <person name="Barry K."/>
            <person name="Bills G."/>
            <person name="Bluhm B."/>
            <person name="Cannon C."/>
            <person name="Castanera R."/>
            <person name="Culley D."/>
            <person name="Daum C."/>
            <person name="Ezra D."/>
            <person name="Gonzalez J."/>
            <person name="Henrissat B."/>
            <person name="Kuo A."/>
            <person name="Liang C."/>
            <person name="Lipzen A."/>
            <person name="Lutzoni F."/>
            <person name="Magnuson J."/>
            <person name="Mondo S."/>
            <person name="Nolan M."/>
            <person name="Ohm R."/>
            <person name="Pangilinan J."/>
            <person name="Park H.-J."/>
            <person name="Ramirez L."/>
            <person name="Alfaro M."/>
            <person name="Sun H."/>
            <person name="Tritt A."/>
            <person name="Yoshinaga Y."/>
            <person name="Zwiers L.-H."/>
            <person name="Turgeon B."/>
            <person name="Goodwin S."/>
            <person name="Spatafora J."/>
            <person name="Crous P."/>
            <person name="Grigoriev I."/>
        </authorList>
    </citation>
    <scope>NUCLEOTIDE SEQUENCE</scope>
    <source>
        <strain evidence="2">CBS 122367</strain>
    </source>
</reference>
<accession>A0A6G1JMX3</accession>
<evidence type="ECO:0000313" key="2">
    <source>
        <dbReference type="EMBL" id="KAF2691475.1"/>
    </source>
</evidence>
<dbReference type="InterPro" id="IPR001138">
    <property type="entry name" value="Zn2Cys6_DnaBD"/>
</dbReference>
<dbReference type="AlphaFoldDB" id="A0A6G1JMX3"/>
<organism evidence="2 3">
    <name type="scientific">Lentithecium fluviatile CBS 122367</name>
    <dbReference type="NCBI Taxonomy" id="1168545"/>
    <lineage>
        <taxon>Eukaryota</taxon>
        <taxon>Fungi</taxon>
        <taxon>Dikarya</taxon>
        <taxon>Ascomycota</taxon>
        <taxon>Pezizomycotina</taxon>
        <taxon>Dothideomycetes</taxon>
        <taxon>Pleosporomycetidae</taxon>
        <taxon>Pleosporales</taxon>
        <taxon>Massarineae</taxon>
        <taxon>Lentitheciaceae</taxon>
        <taxon>Lentithecium</taxon>
    </lineage>
</organism>
<keyword evidence="3" id="KW-1185">Reference proteome</keyword>
<proteinExistence type="predicted"/>
<name>A0A6G1JMX3_9PLEO</name>
<evidence type="ECO:0000256" key="1">
    <source>
        <dbReference type="ARBA" id="ARBA00023242"/>
    </source>
</evidence>
<dbReference type="GO" id="GO:0008270">
    <property type="term" value="F:zinc ion binding"/>
    <property type="evidence" value="ECO:0007669"/>
    <property type="project" value="InterPro"/>
</dbReference>
<dbReference type="CDD" id="cd00067">
    <property type="entry name" value="GAL4"/>
    <property type="match status" value="1"/>
</dbReference>